<comment type="function">
    <text evidence="1">Part of the ABC transporter complex PstSACB involved in phosphate import.</text>
</comment>
<accession>A0ABS5PML4</accession>
<keyword evidence="14" id="KW-1185">Reference proteome</keyword>
<dbReference type="Pfam" id="PF12849">
    <property type="entry name" value="PBP_like_2"/>
    <property type="match status" value="1"/>
</dbReference>
<comment type="subcellular location">
    <subcellularLocation>
        <location evidence="2 10">Cell membrane</location>
        <topology evidence="2 10">Lipid-anchor</topology>
    </subcellularLocation>
</comment>
<dbReference type="PROSITE" id="PS51257">
    <property type="entry name" value="PROKAR_LIPOPROTEIN"/>
    <property type="match status" value="1"/>
</dbReference>
<gene>
    <name evidence="13" type="ORF">KHM83_06995</name>
</gene>
<keyword evidence="6 10" id="KW-0592">Phosphate transport</keyword>
<evidence type="ECO:0000256" key="4">
    <source>
        <dbReference type="ARBA" id="ARBA00011529"/>
    </source>
</evidence>
<evidence type="ECO:0000256" key="7">
    <source>
        <dbReference type="ARBA" id="ARBA00022729"/>
    </source>
</evidence>
<protein>
    <recommendedName>
        <fullName evidence="10">Phosphate-binding protein</fullName>
    </recommendedName>
</protein>
<dbReference type="Proteomes" id="UP000746471">
    <property type="component" value="Unassembled WGS sequence"/>
</dbReference>
<evidence type="ECO:0000256" key="11">
    <source>
        <dbReference type="SAM" id="MobiDB-lite"/>
    </source>
</evidence>
<dbReference type="Gene3D" id="3.40.190.10">
    <property type="entry name" value="Periplasmic binding protein-like II"/>
    <property type="match status" value="2"/>
</dbReference>
<keyword evidence="7 10" id="KW-0732">Signal</keyword>
<keyword evidence="10" id="KW-0472">Membrane</keyword>
<keyword evidence="8 10" id="KW-0564">Palmitate</keyword>
<feature type="chain" id="PRO_5044993360" description="Phosphate-binding protein" evidence="10">
    <location>
        <begin position="23"/>
        <end position="305"/>
    </location>
</feature>
<comment type="caution">
    <text evidence="13">The sequence shown here is derived from an EMBL/GenBank/DDBJ whole genome shotgun (WGS) entry which is preliminary data.</text>
</comment>
<evidence type="ECO:0000256" key="3">
    <source>
        <dbReference type="ARBA" id="ARBA00008725"/>
    </source>
</evidence>
<evidence type="ECO:0000256" key="8">
    <source>
        <dbReference type="ARBA" id="ARBA00023139"/>
    </source>
</evidence>
<dbReference type="CDD" id="cd13653">
    <property type="entry name" value="PBP2_phosphate_like_1"/>
    <property type="match status" value="1"/>
</dbReference>
<evidence type="ECO:0000256" key="5">
    <source>
        <dbReference type="ARBA" id="ARBA00022448"/>
    </source>
</evidence>
<dbReference type="RefSeq" id="WP_213236278.1">
    <property type="nucleotide sequence ID" value="NZ_JAHBCL010000010.1"/>
</dbReference>
<evidence type="ECO:0000313" key="13">
    <source>
        <dbReference type="EMBL" id="MBS7526419.1"/>
    </source>
</evidence>
<sequence>MKTLKSAGILAMILLMVFALTACGGSTENASASTSTPAASSESTPAETTPAETSEPAAAEEITVNVSGSTSVLPLAQEEADAFEAKYPNVRVNVNGGGSSQGVKDVVEGISDIGNTSRNLKDSEKEFNLNEHVIAYDGIAVSVHPSNPVTSLSKEQVQGIFKGEITNWKDVGGNDEEIVVISREDGSGTRGAFEEILKLEDESGSLVSETALIFNGNGGVKAALASKETAIGYLSLGVVDESVKPLEIDGVAPSVETIKAGDYPVSRPFLMNTPQETTEGAQMFIDFILSDEGQAIVEDGYITVK</sequence>
<keyword evidence="5 10" id="KW-0813">Transport</keyword>
<comment type="function">
    <text evidence="10">Involved in the system for phosphate transport across the cytoplasmic membrane.</text>
</comment>
<dbReference type="NCBIfam" id="TIGR02136">
    <property type="entry name" value="ptsS_2"/>
    <property type="match status" value="1"/>
</dbReference>
<evidence type="ECO:0000256" key="1">
    <source>
        <dbReference type="ARBA" id="ARBA00002841"/>
    </source>
</evidence>
<evidence type="ECO:0000256" key="10">
    <source>
        <dbReference type="RuleBase" id="RU367119"/>
    </source>
</evidence>
<dbReference type="InterPro" id="IPR050811">
    <property type="entry name" value="Phosphate_ABC_transporter"/>
</dbReference>
<dbReference type="SUPFAM" id="SSF53850">
    <property type="entry name" value="Periplasmic binding protein-like II"/>
    <property type="match status" value="1"/>
</dbReference>
<dbReference type="InterPro" id="IPR011862">
    <property type="entry name" value="Phos-bd"/>
</dbReference>
<reference evidence="13 14" key="1">
    <citation type="submission" date="2021-05" db="EMBL/GenBank/DDBJ databases">
        <title>Fusibacter ferrireducens sp. nov., an anaerobic, sulfur- and Fe-reducing bacterium isolated from the mangrove sediment.</title>
        <authorList>
            <person name="Qiu D."/>
        </authorList>
    </citation>
    <scope>NUCLEOTIDE SEQUENCE [LARGE SCALE GENOMIC DNA]</scope>
    <source>
        <strain evidence="13 14">DSM 12116</strain>
    </source>
</reference>
<comment type="similarity">
    <text evidence="3 10">Belongs to the PstS family.</text>
</comment>
<comment type="subunit">
    <text evidence="4 10">The complex is composed of two ATP-binding proteins (PstB), two transmembrane proteins (PstC and PstA) and a solute-binding protein (PstS).</text>
</comment>
<feature type="domain" description="PBP" evidence="12">
    <location>
        <begin position="56"/>
        <end position="292"/>
    </location>
</feature>
<evidence type="ECO:0000256" key="9">
    <source>
        <dbReference type="ARBA" id="ARBA00023288"/>
    </source>
</evidence>
<keyword evidence="10" id="KW-1003">Cell membrane</keyword>
<proteinExistence type="inferred from homology"/>
<keyword evidence="9 10" id="KW-0449">Lipoprotein</keyword>
<evidence type="ECO:0000256" key="2">
    <source>
        <dbReference type="ARBA" id="ARBA00004193"/>
    </source>
</evidence>
<dbReference type="PANTHER" id="PTHR30570:SF1">
    <property type="entry name" value="PHOSPHATE-BINDING PROTEIN PSTS"/>
    <property type="match status" value="1"/>
</dbReference>
<feature type="region of interest" description="Disordered" evidence="11">
    <location>
        <begin position="28"/>
        <end position="57"/>
    </location>
</feature>
<evidence type="ECO:0000313" key="14">
    <source>
        <dbReference type="Proteomes" id="UP000746471"/>
    </source>
</evidence>
<dbReference type="PANTHER" id="PTHR30570">
    <property type="entry name" value="PERIPLASMIC PHOSPHATE BINDING COMPONENT OF PHOSPHATE ABC TRANSPORTER"/>
    <property type="match status" value="1"/>
</dbReference>
<dbReference type="EMBL" id="JAHBCL010000010">
    <property type="protein sequence ID" value="MBS7526419.1"/>
    <property type="molecule type" value="Genomic_DNA"/>
</dbReference>
<evidence type="ECO:0000256" key="6">
    <source>
        <dbReference type="ARBA" id="ARBA00022592"/>
    </source>
</evidence>
<feature type="signal peptide" evidence="10">
    <location>
        <begin position="1"/>
        <end position="22"/>
    </location>
</feature>
<evidence type="ECO:0000259" key="12">
    <source>
        <dbReference type="Pfam" id="PF12849"/>
    </source>
</evidence>
<name>A0ABS5PML4_9FIRM</name>
<organism evidence="13 14">
    <name type="scientific">Fusibacter paucivorans</name>
    <dbReference type="NCBI Taxonomy" id="76009"/>
    <lineage>
        <taxon>Bacteria</taxon>
        <taxon>Bacillati</taxon>
        <taxon>Bacillota</taxon>
        <taxon>Clostridia</taxon>
        <taxon>Eubacteriales</taxon>
        <taxon>Eubacteriales Family XII. Incertae Sedis</taxon>
        <taxon>Fusibacter</taxon>
    </lineage>
</organism>
<dbReference type="InterPro" id="IPR024370">
    <property type="entry name" value="PBP_domain"/>
</dbReference>